<evidence type="ECO:0000313" key="6">
    <source>
        <dbReference type="EMBL" id="SFZ75392.1"/>
    </source>
</evidence>
<dbReference type="Proteomes" id="UP000186513">
    <property type="component" value="Unassembled WGS sequence"/>
</dbReference>
<evidence type="ECO:0000256" key="1">
    <source>
        <dbReference type="ARBA" id="ARBA00023015"/>
    </source>
</evidence>
<keyword evidence="2" id="KW-0238">DNA-binding</keyword>
<evidence type="ECO:0000256" key="4">
    <source>
        <dbReference type="SAM" id="Phobius"/>
    </source>
</evidence>
<accession>A0A1K2HEZ1</accession>
<dbReference type="PANTHER" id="PTHR43280">
    <property type="entry name" value="ARAC-FAMILY TRANSCRIPTIONAL REGULATOR"/>
    <property type="match status" value="1"/>
</dbReference>
<feature type="domain" description="HTH araC/xylS-type" evidence="5">
    <location>
        <begin position="286"/>
        <end position="391"/>
    </location>
</feature>
<dbReference type="SUPFAM" id="SSF46689">
    <property type="entry name" value="Homeodomain-like"/>
    <property type="match status" value="1"/>
</dbReference>
<keyword evidence="3" id="KW-0804">Transcription</keyword>
<dbReference type="SMART" id="SM00342">
    <property type="entry name" value="HTH_ARAC"/>
    <property type="match status" value="1"/>
</dbReference>
<dbReference type="InterPro" id="IPR009057">
    <property type="entry name" value="Homeodomain-like_sf"/>
</dbReference>
<organism evidence="6 7">
    <name type="scientific">Chitinimonas taiwanensis DSM 18899</name>
    <dbReference type="NCBI Taxonomy" id="1121279"/>
    <lineage>
        <taxon>Bacteria</taxon>
        <taxon>Pseudomonadati</taxon>
        <taxon>Pseudomonadota</taxon>
        <taxon>Betaproteobacteria</taxon>
        <taxon>Neisseriales</taxon>
        <taxon>Chitinibacteraceae</taxon>
        <taxon>Chitinimonas</taxon>
    </lineage>
</organism>
<feature type="transmembrane region" description="Helical" evidence="4">
    <location>
        <begin position="217"/>
        <end position="239"/>
    </location>
</feature>
<evidence type="ECO:0000256" key="3">
    <source>
        <dbReference type="ARBA" id="ARBA00023163"/>
    </source>
</evidence>
<dbReference type="EMBL" id="FPKR01000005">
    <property type="protein sequence ID" value="SFZ75392.1"/>
    <property type="molecule type" value="Genomic_DNA"/>
</dbReference>
<dbReference type="PANTHER" id="PTHR43280:SF2">
    <property type="entry name" value="HTH-TYPE TRANSCRIPTIONAL REGULATOR EXSA"/>
    <property type="match status" value="1"/>
</dbReference>
<evidence type="ECO:0000259" key="5">
    <source>
        <dbReference type="PROSITE" id="PS01124"/>
    </source>
</evidence>
<dbReference type="PROSITE" id="PS01124">
    <property type="entry name" value="HTH_ARAC_FAMILY_2"/>
    <property type="match status" value="1"/>
</dbReference>
<keyword evidence="4" id="KW-1133">Transmembrane helix</keyword>
<dbReference type="GO" id="GO:0043565">
    <property type="term" value="F:sequence-specific DNA binding"/>
    <property type="evidence" value="ECO:0007669"/>
    <property type="project" value="InterPro"/>
</dbReference>
<keyword evidence="7" id="KW-1185">Reference proteome</keyword>
<reference evidence="6 7" key="1">
    <citation type="submission" date="2016-11" db="EMBL/GenBank/DDBJ databases">
        <authorList>
            <person name="Jaros S."/>
            <person name="Januszkiewicz K."/>
            <person name="Wedrychowicz H."/>
        </authorList>
    </citation>
    <scope>NUCLEOTIDE SEQUENCE [LARGE SCALE GENOMIC DNA]</scope>
    <source>
        <strain evidence="6 7">DSM 18899</strain>
    </source>
</reference>
<keyword evidence="1" id="KW-0805">Transcription regulation</keyword>
<dbReference type="STRING" id="1121279.SAMN02745887_01577"/>
<protein>
    <submittedName>
        <fullName evidence="6">Helix-turn-helix domain-containing protein</fullName>
    </submittedName>
</protein>
<dbReference type="PROSITE" id="PS00041">
    <property type="entry name" value="HTH_ARAC_FAMILY_1"/>
    <property type="match status" value="1"/>
</dbReference>
<name>A0A1K2HEZ1_9NEIS</name>
<dbReference type="OrthoDB" id="9789899at2"/>
<gene>
    <name evidence="6" type="ORF">SAMN02745887_01577</name>
</gene>
<feature type="transmembrane region" description="Helical" evidence="4">
    <location>
        <begin position="140"/>
        <end position="165"/>
    </location>
</feature>
<dbReference type="Gene3D" id="1.10.10.60">
    <property type="entry name" value="Homeodomain-like"/>
    <property type="match status" value="2"/>
</dbReference>
<feature type="transmembrane region" description="Helical" evidence="4">
    <location>
        <begin position="63"/>
        <end position="82"/>
    </location>
</feature>
<proteinExistence type="predicted"/>
<feature type="transmembrane region" description="Helical" evidence="4">
    <location>
        <begin position="186"/>
        <end position="205"/>
    </location>
</feature>
<keyword evidence="4" id="KW-0472">Membrane</keyword>
<dbReference type="InterPro" id="IPR018060">
    <property type="entry name" value="HTH_AraC"/>
</dbReference>
<dbReference type="AlphaFoldDB" id="A0A1K2HEZ1"/>
<keyword evidence="4" id="KW-0812">Transmembrane</keyword>
<dbReference type="InterPro" id="IPR018062">
    <property type="entry name" value="HTH_AraC-typ_CS"/>
</dbReference>
<evidence type="ECO:0000256" key="2">
    <source>
        <dbReference type="ARBA" id="ARBA00023125"/>
    </source>
</evidence>
<dbReference type="Pfam" id="PF12833">
    <property type="entry name" value="HTH_18"/>
    <property type="match status" value="1"/>
</dbReference>
<feature type="transmembrane region" description="Helical" evidence="4">
    <location>
        <begin position="6"/>
        <end position="25"/>
    </location>
</feature>
<evidence type="ECO:0000313" key="7">
    <source>
        <dbReference type="Proteomes" id="UP000186513"/>
    </source>
</evidence>
<dbReference type="GO" id="GO:0003700">
    <property type="term" value="F:DNA-binding transcription factor activity"/>
    <property type="evidence" value="ECO:0007669"/>
    <property type="project" value="InterPro"/>
</dbReference>
<feature type="transmembrane region" description="Helical" evidence="4">
    <location>
        <begin position="37"/>
        <end position="57"/>
    </location>
</feature>
<sequence length="398" mass="43956">MNRMAELILSVAALGMLALTLQVLILQQPRQAYLQPLMIALCALGLMLSGPLVFQVFPALIDGYIAALPLAFFALLPSLYLYVQALTAPHAWQWRSVQGKHYWTQVFALALALQILSLPATDRQALFFGDPGPLHGQMLITAATFLLATLLWLVASGWYVLRISLQLRQYRRQLRRVFAADAGKRLYWLDGLLAALLLSWAYALLFFVLEERVHSRWLSAAGVILLALLLVSLLCVCALRQQPGFAELFGSATVQPLPDPAAEAETPLSTEAAKYQRSALSEEQAQRIAEKARQAVYEQALYLNPALTLYQLADHIGVPAQYLSQTLNQTLGLSFYDYINAARIKAAKQQLVQTEDSILSIAMAVGFNARSSFYKAFKASTGMTPVMYRAAQGKSVMG</sequence>